<dbReference type="EMBL" id="JACAGK010000007">
    <property type="protein sequence ID" value="MDM1047348.1"/>
    <property type="molecule type" value="Genomic_DNA"/>
</dbReference>
<dbReference type="SUPFAM" id="SSF88659">
    <property type="entry name" value="Sigma3 and sigma4 domains of RNA polymerase sigma factors"/>
    <property type="match status" value="1"/>
</dbReference>
<evidence type="ECO:0000256" key="3">
    <source>
        <dbReference type="ARBA" id="ARBA00023082"/>
    </source>
</evidence>
<dbReference type="InterPro" id="IPR014284">
    <property type="entry name" value="RNA_pol_sigma-70_dom"/>
</dbReference>
<accession>A0ABT7NKA8</accession>
<dbReference type="InterPro" id="IPR039425">
    <property type="entry name" value="RNA_pol_sigma-70-like"/>
</dbReference>
<comment type="similarity">
    <text evidence="1">Belongs to the sigma-70 factor family. ECF subfamily.</text>
</comment>
<name>A0ABT7NKA8_9SPHI</name>
<dbReference type="Gene3D" id="1.10.1740.10">
    <property type="match status" value="1"/>
</dbReference>
<dbReference type="InterPro" id="IPR036388">
    <property type="entry name" value="WH-like_DNA-bd_sf"/>
</dbReference>
<dbReference type="NCBIfam" id="TIGR02937">
    <property type="entry name" value="sigma70-ECF"/>
    <property type="match status" value="1"/>
</dbReference>
<protein>
    <submittedName>
        <fullName evidence="6">Sigma-70 family RNA polymerase sigma factor</fullName>
    </submittedName>
</protein>
<dbReference type="InterPro" id="IPR013249">
    <property type="entry name" value="RNA_pol_sigma70_r4_t2"/>
</dbReference>
<feature type="domain" description="RNA polymerase sigma factor 70 region 4 type 2" evidence="5">
    <location>
        <begin position="126"/>
        <end position="178"/>
    </location>
</feature>
<comment type="caution">
    <text evidence="6">The sequence shown here is derived from an EMBL/GenBank/DDBJ whole genome shotgun (WGS) entry which is preliminary data.</text>
</comment>
<keyword evidence="3" id="KW-0731">Sigma factor</keyword>
<dbReference type="Pfam" id="PF08281">
    <property type="entry name" value="Sigma70_r4_2"/>
    <property type="match status" value="1"/>
</dbReference>
<evidence type="ECO:0000256" key="1">
    <source>
        <dbReference type="ARBA" id="ARBA00010641"/>
    </source>
</evidence>
<reference evidence="6" key="1">
    <citation type="submission" date="2020-06" db="EMBL/GenBank/DDBJ databases">
        <authorList>
            <person name="Dong N."/>
        </authorList>
    </citation>
    <scope>NUCLEOTIDE SEQUENCE</scope>
    <source>
        <strain evidence="6">R1692</strain>
    </source>
</reference>
<evidence type="ECO:0000313" key="7">
    <source>
        <dbReference type="Proteomes" id="UP001170954"/>
    </source>
</evidence>
<evidence type="ECO:0000313" key="6">
    <source>
        <dbReference type="EMBL" id="MDM1047348.1"/>
    </source>
</evidence>
<dbReference type="InterPro" id="IPR013325">
    <property type="entry name" value="RNA_pol_sigma_r2"/>
</dbReference>
<dbReference type="InterPro" id="IPR013324">
    <property type="entry name" value="RNA_pol_sigma_r3/r4-like"/>
</dbReference>
<keyword evidence="4" id="KW-0804">Transcription</keyword>
<keyword evidence="7" id="KW-1185">Reference proteome</keyword>
<keyword evidence="2" id="KW-0805">Transcription regulation</keyword>
<dbReference type="PANTHER" id="PTHR43133:SF46">
    <property type="entry name" value="RNA POLYMERASE SIGMA-70 FACTOR ECF SUBFAMILY"/>
    <property type="match status" value="1"/>
</dbReference>
<evidence type="ECO:0000259" key="5">
    <source>
        <dbReference type="Pfam" id="PF08281"/>
    </source>
</evidence>
<sequence length="202" mass="24051">MEICIDKKLVSQINNTDKGAFDRLYELYWEYLLSLAIRKTGDVEISMDLLQDLFVDLWERRTELKIEVALKPYLTSALYFKIFMYFRKKGIAESHVMLFKQMIQEETVEQIDFEQDIEKQYAELMLAIDQSVTQMPERMQVVFNLRFRDSLKINEIAKKLDISSQTVKNQLQKSLQFLRKKISHKNMEFLSGILFVLYVHQA</sequence>
<reference evidence="6" key="2">
    <citation type="journal article" date="2022" name="Sci. Total Environ.">
        <title>Prevalence, transmission, and molecular epidemiology of tet(X)-positive bacteria among humans, animals, and environmental niches in China: An epidemiological, and genomic-based study.</title>
        <authorList>
            <person name="Dong N."/>
            <person name="Zeng Y."/>
            <person name="Cai C."/>
            <person name="Sun C."/>
            <person name="Lu J."/>
            <person name="Liu C."/>
            <person name="Zhou H."/>
            <person name="Sun Q."/>
            <person name="Shu L."/>
            <person name="Wang H."/>
            <person name="Wang Y."/>
            <person name="Wang S."/>
            <person name="Wu C."/>
            <person name="Chan E.W."/>
            <person name="Chen G."/>
            <person name="Shen Z."/>
            <person name="Chen S."/>
            <person name="Zhang R."/>
        </authorList>
    </citation>
    <scope>NUCLEOTIDE SEQUENCE</scope>
    <source>
        <strain evidence="6">R1692</strain>
    </source>
</reference>
<evidence type="ECO:0000256" key="2">
    <source>
        <dbReference type="ARBA" id="ARBA00023015"/>
    </source>
</evidence>
<dbReference type="Gene3D" id="1.10.10.10">
    <property type="entry name" value="Winged helix-like DNA-binding domain superfamily/Winged helix DNA-binding domain"/>
    <property type="match status" value="1"/>
</dbReference>
<organism evidence="6 7">
    <name type="scientific">Sphingobacterium hotanense</name>
    <dbReference type="NCBI Taxonomy" id="649196"/>
    <lineage>
        <taxon>Bacteria</taxon>
        <taxon>Pseudomonadati</taxon>
        <taxon>Bacteroidota</taxon>
        <taxon>Sphingobacteriia</taxon>
        <taxon>Sphingobacteriales</taxon>
        <taxon>Sphingobacteriaceae</taxon>
        <taxon>Sphingobacterium</taxon>
    </lineage>
</organism>
<dbReference type="Proteomes" id="UP001170954">
    <property type="component" value="Unassembled WGS sequence"/>
</dbReference>
<proteinExistence type="inferred from homology"/>
<dbReference type="PANTHER" id="PTHR43133">
    <property type="entry name" value="RNA POLYMERASE ECF-TYPE SIGMA FACTO"/>
    <property type="match status" value="1"/>
</dbReference>
<dbReference type="SUPFAM" id="SSF88946">
    <property type="entry name" value="Sigma2 domain of RNA polymerase sigma factors"/>
    <property type="match status" value="1"/>
</dbReference>
<dbReference type="RefSeq" id="WP_254526798.1">
    <property type="nucleotide sequence ID" value="NZ_JACAGK010000007.1"/>
</dbReference>
<gene>
    <name evidence="6" type="ORF">HX018_03715</name>
</gene>
<evidence type="ECO:0000256" key="4">
    <source>
        <dbReference type="ARBA" id="ARBA00023163"/>
    </source>
</evidence>